<evidence type="ECO:0000313" key="1">
    <source>
        <dbReference type="EMBL" id="MDT0551965.1"/>
    </source>
</evidence>
<evidence type="ECO:0000313" key="2">
    <source>
        <dbReference type="Proteomes" id="UP001252186"/>
    </source>
</evidence>
<organism evidence="1 2">
    <name type="scientific">Urechidicola vernalis</name>
    <dbReference type="NCBI Taxonomy" id="3075600"/>
    <lineage>
        <taxon>Bacteria</taxon>
        <taxon>Pseudomonadati</taxon>
        <taxon>Bacteroidota</taxon>
        <taxon>Flavobacteriia</taxon>
        <taxon>Flavobacteriales</taxon>
        <taxon>Flavobacteriaceae</taxon>
        <taxon>Urechidicola</taxon>
    </lineage>
</organism>
<reference evidence="1 2" key="1">
    <citation type="submission" date="2023-09" db="EMBL/GenBank/DDBJ databases">
        <authorList>
            <person name="Rey-Velasco X."/>
        </authorList>
    </citation>
    <scope>NUCLEOTIDE SEQUENCE [LARGE SCALE GENOMIC DNA]</scope>
    <source>
        <strain evidence="1 2">P050</strain>
    </source>
</reference>
<protein>
    <submittedName>
        <fullName evidence="1">Uncharacterized protein</fullName>
    </submittedName>
</protein>
<dbReference type="RefSeq" id="WP_311591787.1">
    <property type="nucleotide sequence ID" value="NZ_JAVRHV010000001.1"/>
</dbReference>
<sequence length="330" mass="38674">MKIRFYFAFVLLIVTSQVVIAQSKVGFYMDWNIDHTERSVKPSIRIFDAEARTINCYKVFFDDANRFERVQFFFSGKPSNYGNYGAFELERTYYSGFYIDKFKDTDGNYVSVEKGVTEKKYHLNPDGFWIKKEHLNKGKQLESGIAYSIVTRNSDNELATEIQFSKVGDIIPDGNGFPIVHFAYDKNGLTLYRQSRTEEGEVVNGQRGYATVIFQFNEDGMFFEEQFLDENNELFLHPQFDLAKINWREFNKYGKPTRIYYIDSLGYPHKRRAYAVISYRNNMTRESISYYDNVGERTGDRNGVHKSIYNYNTNGQFLGRSNYNLNGEEI</sequence>
<dbReference type="Proteomes" id="UP001252186">
    <property type="component" value="Unassembled WGS sequence"/>
</dbReference>
<proteinExistence type="predicted"/>
<comment type="caution">
    <text evidence="1">The sequence shown here is derived from an EMBL/GenBank/DDBJ whole genome shotgun (WGS) entry which is preliminary data.</text>
</comment>
<name>A0ABU2Y3Y5_9FLAO</name>
<gene>
    <name evidence="1" type="ORF">RM519_01785</name>
</gene>
<keyword evidence="2" id="KW-1185">Reference proteome</keyword>
<dbReference type="EMBL" id="JAVRHV010000001">
    <property type="protein sequence ID" value="MDT0551965.1"/>
    <property type="molecule type" value="Genomic_DNA"/>
</dbReference>
<accession>A0ABU2Y3Y5</accession>